<dbReference type="Gene3D" id="3.10.20.590">
    <property type="match status" value="1"/>
</dbReference>
<name>T0K3A1_COLGC</name>
<protein>
    <recommendedName>
        <fullName evidence="3">Leucine--tRNA ligase</fullName>
    </recommendedName>
</protein>
<reference evidence="2" key="1">
    <citation type="journal article" date="2013" name="Mol. Plant Microbe Interact.">
        <title>Global aspects of pacC regulation of pathogenicity genes in Colletotrichum gloeosporioides as revealed by transcriptome analysis.</title>
        <authorList>
            <person name="Alkan N."/>
            <person name="Meng X."/>
            <person name="Friedlander G."/>
            <person name="Reuveni E."/>
            <person name="Sukno S."/>
            <person name="Sherman A."/>
            <person name="Thon M."/>
            <person name="Fluhr R."/>
            <person name="Prusky D."/>
        </authorList>
    </citation>
    <scope>NUCLEOTIDE SEQUENCE [LARGE SCALE GENOMIC DNA]</scope>
    <source>
        <strain evidence="2">Cg-14</strain>
    </source>
</reference>
<dbReference type="HOGENOM" id="CLU_3299325_0_0_1"/>
<gene>
    <name evidence="1" type="ORF">CGLO_13628</name>
</gene>
<proteinExistence type="predicted"/>
<accession>T0K3A1</accession>
<evidence type="ECO:0000313" key="2">
    <source>
        <dbReference type="Proteomes" id="UP000015530"/>
    </source>
</evidence>
<evidence type="ECO:0000313" key="1">
    <source>
        <dbReference type="EMBL" id="EQB47248.1"/>
    </source>
</evidence>
<organism evidence="1 2">
    <name type="scientific">Colletotrichum gloeosporioides (strain Cg-14)</name>
    <name type="common">Anthracnose fungus</name>
    <name type="synonym">Glomerella cingulata</name>
    <dbReference type="NCBI Taxonomy" id="1237896"/>
    <lineage>
        <taxon>Eukaryota</taxon>
        <taxon>Fungi</taxon>
        <taxon>Dikarya</taxon>
        <taxon>Ascomycota</taxon>
        <taxon>Pezizomycotina</taxon>
        <taxon>Sordariomycetes</taxon>
        <taxon>Hypocreomycetidae</taxon>
        <taxon>Glomerellales</taxon>
        <taxon>Glomerellaceae</taxon>
        <taxon>Colletotrichum</taxon>
        <taxon>Colletotrichum gloeosporioides species complex</taxon>
    </lineage>
</organism>
<dbReference type="Proteomes" id="UP000015530">
    <property type="component" value="Unassembled WGS sequence"/>
</dbReference>
<sequence length="40" mass="4474">MKEQLEELAKNDARVKEQLEGKTIRKVIAVPGKLVNIVAN</sequence>
<dbReference type="AlphaFoldDB" id="T0K3A1"/>
<evidence type="ECO:0008006" key="3">
    <source>
        <dbReference type="Google" id="ProtNLM"/>
    </source>
</evidence>
<comment type="caution">
    <text evidence="1">The sequence shown here is derived from an EMBL/GenBank/DDBJ whole genome shotgun (WGS) entry which is preliminary data.</text>
</comment>
<dbReference type="EMBL" id="AMYD01003041">
    <property type="protein sequence ID" value="EQB47248.1"/>
    <property type="molecule type" value="Genomic_DNA"/>
</dbReference>